<evidence type="ECO:0000256" key="4">
    <source>
        <dbReference type="ARBA" id="ARBA00022630"/>
    </source>
</evidence>
<dbReference type="Pfam" id="PF03441">
    <property type="entry name" value="FAD_binding_7"/>
    <property type="match status" value="1"/>
</dbReference>
<feature type="binding site" evidence="8">
    <location>
        <begin position="224"/>
        <end position="228"/>
    </location>
    <ligand>
        <name>FAD</name>
        <dbReference type="ChEBI" id="CHEBI:57692"/>
    </ligand>
</feature>
<dbReference type="InterPro" id="IPR006050">
    <property type="entry name" value="DNA_photolyase_N"/>
</dbReference>
<dbReference type="EC" id="4.1.99.3" evidence="2"/>
<dbReference type="PROSITE" id="PS00394">
    <property type="entry name" value="DNA_PHOTOLYASES_1_1"/>
    <property type="match status" value="1"/>
</dbReference>
<evidence type="ECO:0000256" key="3">
    <source>
        <dbReference type="ARBA" id="ARBA00014046"/>
    </source>
</evidence>
<feature type="binding site" evidence="8">
    <location>
        <position position="256"/>
    </location>
    <ligand>
        <name>FAD</name>
        <dbReference type="ChEBI" id="CHEBI:57692"/>
    </ligand>
</feature>
<dbReference type="Gene3D" id="1.10.579.10">
    <property type="entry name" value="DNA Cyclobutane Dipyrimidine Photolyase, subunit A, domain 3"/>
    <property type="match status" value="1"/>
</dbReference>
<dbReference type="InterPro" id="IPR036155">
    <property type="entry name" value="Crypto/Photolyase_N_sf"/>
</dbReference>
<comment type="catalytic activity">
    <reaction evidence="7">
        <text>cyclobutadipyrimidine (in DNA) = 2 pyrimidine residues (in DNA).</text>
        <dbReference type="EC" id="4.1.99.3"/>
    </reaction>
</comment>
<evidence type="ECO:0000256" key="9">
    <source>
        <dbReference type="RuleBase" id="RU004182"/>
    </source>
</evidence>
<gene>
    <name evidence="11" type="ORF">CGZ94_02245</name>
</gene>
<dbReference type="OrthoDB" id="9772484at2"/>
<evidence type="ECO:0000256" key="7">
    <source>
        <dbReference type="ARBA" id="ARBA00033999"/>
    </source>
</evidence>
<comment type="cofactor">
    <cofactor evidence="1">
        <name>(6R)-5,10-methylene-5,6,7,8-tetrahydrofolate</name>
        <dbReference type="ChEBI" id="CHEBI:15636"/>
    </cofactor>
</comment>
<dbReference type="FunFam" id="1.10.579.10:FF:000003">
    <property type="entry name" value="Deoxyribodipyrimidine photo-lyase"/>
    <property type="match status" value="1"/>
</dbReference>
<dbReference type="GO" id="GO:0003904">
    <property type="term" value="F:deoxyribodipyrimidine photo-lyase activity"/>
    <property type="evidence" value="ECO:0007669"/>
    <property type="project" value="UniProtKB-EC"/>
</dbReference>
<dbReference type="SUPFAM" id="SSF48173">
    <property type="entry name" value="Cryptochrome/photolyase FAD-binding domain"/>
    <property type="match status" value="1"/>
</dbReference>
<dbReference type="InterPro" id="IPR005101">
    <property type="entry name" value="Cryptochr/Photolyase_FAD-bd"/>
</dbReference>
<comment type="cofactor">
    <cofactor evidence="8">
        <name>FAD</name>
        <dbReference type="ChEBI" id="CHEBI:57692"/>
    </cofactor>
    <text evidence="8">Binds 1 FAD per subunit.</text>
</comment>
<feature type="domain" description="Photolyase/cryptochrome alpha/beta" evidence="10">
    <location>
        <begin position="1"/>
        <end position="124"/>
    </location>
</feature>
<dbReference type="GO" id="GO:0000719">
    <property type="term" value="P:photoreactive repair"/>
    <property type="evidence" value="ECO:0007669"/>
    <property type="project" value="UniProtKB-ARBA"/>
</dbReference>
<keyword evidence="6 9" id="KW-0157">Chromophore</keyword>
<evidence type="ECO:0000256" key="8">
    <source>
        <dbReference type="PIRSR" id="PIRSR602081-1"/>
    </source>
</evidence>
<dbReference type="AlphaFoldDB" id="A0A255GPH6"/>
<evidence type="ECO:0000259" key="10">
    <source>
        <dbReference type="PROSITE" id="PS51645"/>
    </source>
</evidence>
<comment type="similarity">
    <text evidence="9">Belongs to the DNA photolyase family.</text>
</comment>
<feature type="binding site" evidence="8">
    <location>
        <begin position="259"/>
        <end position="266"/>
    </location>
    <ligand>
        <name>FAD</name>
        <dbReference type="ChEBI" id="CHEBI:57692"/>
    </ligand>
</feature>
<dbReference type="GO" id="GO:0003677">
    <property type="term" value="F:DNA binding"/>
    <property type="evidence" value="ECO:0007669"/>
    <property type="project" value="TreeGrafter"/>
</dbReference>
<evidence type="ECO:0000256" key="2">
    <source>
        <dbReference type="ARBA" id="ARBA00013149"/>
    </source>
</evidence>
<name>A0A255GPH6_9ACTN</name>
<reference evidence="11 12" key="1">
    <citation type="submission" date="2017-07" db="EMBL/GenBank/DDBJ databases">
        <title>Draft whole genome sequences of clinical Proprionibacteriaceae strains.</title>
        <authorList>
            <person name="Bernier A.-M."/>
            <person name="Bernard K."/>
            <person name="Domingo M.-C."/>
        </authorList>
    </citation>
    <scope>NUCLEOTIDE SEQUENCE [LARGE SCALE GENOMIC DNA]</scope>
    <source>
        <strain evidence="11 12">NML 030167</strain>
    </source>
</reference>
<dbReference type="RefSeq" id="WP_094404502.1">
    <property type="nucleotide sequence ID" value="NZ_NMVO01000001.1"/>
</dbReference>
<dbReference type="GO" id="GO:0009416">
    <property type="term" value="P:response to light stimulus"/>
    <property type="evidence" value="ECO:0007669"/>
    <property type="project" value="TreeGrafter"/>
</dbReference>
<dbReference type="InterPro" id="IPR036134">
    <property type="entry name" value="Crypto/Photolyase_FAD-like_sf"/>
</dbReference>
<evidence type="ECO:0000313" key="11">
    <source>
        <dbReference type="EMBL" id="OYO17725.1"/>
    </source>
</evidence>
<keyword evidence="12" id="KW-1185">Reference proteome</keyword>
<comment type="caution">
    <text evidence="11">The sequence shown here is derived from an EMBL/GenBank/DDBJ whole genome shotgun (WGS) entry which is preliminary data.</text>
</comment>
<dbReference type="GO" id="GO:0071949">
    <property type="term" value="F:FAD binding"/>
    <property type="evidence" value="ECO:0007669"/>
    <property type="project" value="TreeGrafter"/>
</dbReference>
<proteinExistence type="inferred from homology"/>
<keyword evidence="4 8" id="KW-0285">Flavoprotein</keyword>
<dbReference type="InterPro" id="IPR018394">
    <property type="entry name" value="DNA_photolyase_1_CS_C"/>
</dbReference>
<evidence type="ECO:0000256" key="5">
    <source>
        <dbReference type="ARBA" id="ARBA00022827"/>
    </source>
</evidence>
<protein>
    <recommendedName>
        <fullName evidence="3">Deoxyribodipyrimidine photo-lyase</fullName>
        <ecNumber evidence="2">4.1.99.3</ecNumber>
    </recommendedName>
</protein>
<dbReference type="Gene3D" id="3.40.50.620">
    <property type="entry name" value="HUPs"/>
    <property type="match status" value="1"/>
</dbReference>
<evidence type="ECO:0000313" key="12">
    <source>
        <dbReference type="Proteomes" id="UP000215896"/>
    </source>
</evidence>
<dbReference type="SUPFAM" id="SSF52425">
    <property type="entry name" value="Cryptochrome/photolyase, N-terminal domain"/>
    <property type="match status" value="1"/>
</dbReference>
<dbReference type="PANTHER" id="PTHR11455">
    <property type="entry name" value="CRYPTOCHROME"/>
    <property type="match status" value="1"/>
</dbReference>
<dbReference type="Gene3D" id="1.25.40.80">
    <property type="match status" value="1"/>
</dbReference>
<dbReference type="Pfam" id="PF00875">
    <property type="entry name" value="DNA_photolyase"/>
    <property type="match status" value="1"/>
</dbReference>
<feature type="binding site" evidence="8">
    <location>
        <begin position="356"/>
        <end position="358"/>
    </location>
    <ligand>
        <name>FAD</name>
        <dbReference type="ChEBI" id="CHEBI:57692"/>
    </ligand>
</feature>
<dbReference type="EMBL" id="NMVO01000001">
    <property type="protein sequence ID" value="OYO17725.1"/>
    <property type="molecule type" value="Genomic_DNA"/>
</dbReference>
<evidence type="ECO:0000256" key="6">
    <source>
        <dbReference type="ARBA" id="ARBA00022991"/>
    </source>
</evidence>
<keyword evidence="5 8" id="KW-0274">FAD</keyword>
<dbReference type="PANTHER" id="PTHR11455:SF9">
    <property type="entry name" value="CRYPTOCHROME CIRCADIAN CLOCK 5 ISOFORM X1"/>
    <property type="match status" value="1"/>
</dbReference>
<dbReference type="PRINTS" id="PR00147">
    <property type="entry name" value="DNAPHOTLYASE"/>
</dbReference>
<dbReference type="InterPro" id="IPR002081">
    <property type="entry name" value="Cryptochrome/DNA_photolyase_1"/>
</dbReference>
<feature type="binding site" evidence="8">
    <location>
        <position position="212"/>
    </location>
    <ligand>
        <name>FAD</name>
        <dbReference type="ChEBI" id="CHEBI:57692"/>
    </ligand>
</feature>
<dbReference type="PROSITE" id="PS51645">
    <property type="entry name" value="PHR_CRY_ALPHA_BETA"/>
    <property type="match status" value="1"/>
</dbReference>
<keyword evidence="11" id="KW-0456">Lyase</keyword>
<dbReference type="InterPro" id="IPR014729">
    <property type="entry name" value="Rossmann-like_a/b/a_fold"/>
</dbReference>
<organism evidence="11 12">
    <name type="scientific">Enemella evansiae</name>
    <dbReference type="NCBI Taxonomy" id="2016499"/>
    <lineage>
        <taxon>Bacteria</taxon>
        <taxon>Bacillati</taxon>
        <taxon>Actinomycetota</taxon>
        <taxon>Actinomycetes</taxon>
        <taxon>Propionibacteriales</taxon>
        <taxon>Propionibacteriaceae</taxon>
        <taxon>Enemella</taxon>
    </lineage>
</organism>
<dbReference type="Proteomes" id="UP000215896">
    <property type="component" value="Unassembled WGS sequence"/>
</dbReference>
<evidence type="ECO:0000256" key="1">
    <source>
        <dbReference type="ARBA" id="ARBA00001932"/>
    </source>
</evidence>
<accession>A0A255GPH6</accession>
<sequence length="452" mass="50290">MTNLLWLRRDLRRHDHPALAAAADGADVVALFVLDPGLLERAGGARRAWLAATLRATAAGYEGKLVLRIGNPRAVVPAVAAEAGAVAVHVSAETTPTGRRRDAAVQRRLADTGVDWVATGSPYAVTPPRVVNKQGEGYKVFTPFSKAWLDHGWRAPAADPERLRLLELPCDPAAEQWLEQALTEGPQELPPAGEEAALDRWAEFLEDGLTDYDGGRDLLAEDATSRMSPHLKLGTVHPRTLLADLAGRTGEGAQRYRTELCWREFYADVLWRDPDSLWHDLRPELATMDYDHDEQLVQRWREGQTGFPVVDAAMRQLLATGWMHNRARMITASFLCKDLHEWWPIGARHFLDHLIDGDVASNNHGWQWAAGTGTDAAPYFRVFNPISQGQKFDPRGDYVRRWVPELRHLSGASVHTPWDAADGYAQGYPEPIVDHAAERKEALARYQAARGN</sequence>